<evidence type="ECO:0000313" key="8">
    <source>
        <dbReference type="Proteomes" id="UP001624684"/>
    </source>
</evidence>
<feature type="transmembrane region" description="Helical" evidence="6">
    <location>
        <begin position="214"/>
        <end position="234"/>
    </location>
</feature>
<proteinExistence type="inferred from homology"/>
<name>A0ABW8U5L8_9GAMM</name>
<dbReference type="Proteomes" id="UP001624684">
    <property type="component" value="Unassembled WGS sequence"/>
</dbReference>
<protein>
    <submittedName>
        <fullName evidence="7">AI-2E family transporter</fullName>
    </submittedName>
</protein>
<dbReference type="Pfam" id="PF01594">
    <property type="entry name" value="AI-2E_transport"/>
    <property type="match status" value="1"/>
</dbReference>
<reference evidence="7 8" key="1">
    <citation type="submission" date="2024-11" db="EMBL/GenBank/DDBJ databases">
        <title>First Report of Moraxella oculi in Brazil in an Infectious Bovine Keratoconjunctivitis Outbreak.</title>
        <authorList>
            <person name="Carvalho C.V."/>
            <person name="Domingues R."/>
            <person name="Coutinho C."/>
            <person name="Honorio N.T.B.S."/>
            <person name="Faza D.R.L.R."/>
            <person name="Carvalho W.A."/>
            <person name="Machado A.B.F."/>
            <person name="Martins M.F."/>
            <person name="Gaspar E.B."/>
        </authorList>
    </citation>
    <scope>NUCLEOTIDE SEQUENCE [LARGE SCALE GENOMIC DNA]</scope>
    <source>
        <strain evidence="7 8">2117LE</strain>
    </source>
</reference>
<evidence type="ECO:0000256" key="6">
    <source>
        <dbReference type="SAM" id="Phobius"/>
    </source>
</evidence>
<comment type="caution">
    <text evidence="7">The sequence shown here is derived from an EMBL/GenBank/DDBJ whole genome shotgun (WGS) entry which is preliminary data.</text>
</comment>
<dbReference type="RefSeq" id="WP_407069044.1">
    <property type="nucleotide sequence ID" value="NZ_JBJJXE010000006.1"/>
</dbReference>
<evidence type="ECO:0000256" key="5">
    <source>
        <dbReference type="ARBA" id="ARBA00023136"/>
    </source>
</evidence>
<dbReference type="PANTHER" id="PTHR21716:SF62">
    <property type="entry name" value="TRANSPORT PROTEIN YDBI-RELATED"/>
    <property type="match status" value="1"/>
</dbReference>
<feature type="transmembrane region" description="Helical" evidence="6">
    <location>
        <begin position="31"/>
        <end position="48"/>
    </location>
</feature>
<dbReference type="InterPro" id="IPR002549">
    <property type="entry name" value="AI-2E-like"/>
</dbReference>
<feature type="transmembrane region" description="Helical" evidence="6">
    <location>
        <begin position="69"/>
        <end position="89"/>
    </location>
</feature>
<gene>
    <name evidence="7" type="ORF">ACJHVH_05395</name>
</gene>
<comment type="similarity">
    <text evidence="2">Belongs to the autoinducer-2 exporter (AI-2E) (TC 2.A.86) family.</text>
</comment>
<feature type="transmembrane region" description="Helical" evidence="6">
    <location>
        <begin position="268"/>
        <end position="291"/>
    </location>
</feature>
<evidence type="ECO:0000256" key="3">
    <source>
        <dbReference type="ARBA" id="ARBA00022692"/>
    </source>
</evidence>
<keyword evidence="8" id="KW-1185">Reference proteome</keyword>
<evidence type="ECO:0000256" key="4">
    <source>
        <dbReference type="ARBA" id="ARBA00022989"/>
    </source>
</evidence>
<dbReference type="EMBL" id="JBJJXE010000006">
    <property type="protein sequence ID" value="MFL1732431.1"/>
    <property type="molecule type" value="Genomic_DNA"/>
</dbReference>
<keyword evidence="5 6" id="KW-0472">Membrane</keyword>
<feature type="transmembrane region" description="Helical" evidence="6">
    <location>
        <begin position="311"/>
        <end position="342"/>
    </location>
</feature>
<keyword evidence="3 6" id="KW-0812">Transmembrane</keyword>
<organism evidence="7 8">
    <name type="scientific">Moraxella oculi</name>
    <dbReference type="NCBI Taxonomy" id="2940516"/>
    <lineage>
        <taxon>Bacteria</taxon>
        <taxon>Pseudomonadati</taxon>
        <taxon>Pseudomonadota</taxon>
        <taxon>Gammaproteobacteria</taxon>
        <taxon>Moraxellales</taxon>
        <taxon>Moraxellaceae</taxon>
        <taxon>Moraxella</taxon>
    </lineage>
</organism>
<accession>A0ABW8U5L8</accession>
<dbReference type="PANTHER" id="PTHR21716">
    <property type="entry name" value="TRANSMEMBRANE PROTEIN"/>
    <property type="match status" value="1"/>
</dbReference>
<evidence type="ECO:0000256" key="1">
    <source>
        <dbReference type="ARBA" id="ARBA00004141"/>
    </source>
</evidence>
<evidence type="ECO:0000256" key="2">
    <source>
        <dbReference type="ARBA" id="ARBA00009773"/>
    </source>
</evidence>
<sequence length="364" mass="40285">MTTDYLPPRALIVFGFAILLLLASFYYLTQVWLIVFGAVLFAVFLLGLTDYAKKIPKLGKYLQRLPHTLLVGMVSGILLLIIGGFVANFGNELADQFADIKQMIPAAFISVDSYLQGYPSIYEWVTNREWFVEVRQNPELLFSQFGQNAIGSISMLLGGFISGMGTFIVILLLGLFLALHPTMYQRSFIALVPKAHRDKAKYLLECSYNALKQWLVGQLVVMGFVGVSTTIALWLMDISFALALGVIAFVLDFVPVIGPWLSAVPILLVTLLVAPDMLLWVLLMIIVVQQAESYIVSPIVQQRLVDLPPVALLLSQIIMGSMTGILGIALATPLMVVVIVWVQVLYIKFTLGDHQLNIMGQNDV</sequence>
<feature type="transmembrane region" description="Helical" evidence="6">
    <location>
        <begin position="240"/>
        <end position="261"/>
    </location>
</feature>
<feature type="transmembrane region" description="Helical" evidence="6">
    <location>
        <begin position="7"/>
        <end position="25"/>
    </location>
</feature>
<feature type="transmembrane region" description="Helical" evidence="6">
    <location>
        <begin position="149"/>
        <end position="179"/>
    </location>
</feature>
<evidence type="ECO:0000313" key="7">
    <source>
        <dbReference type="EMBL" id="MFL1732431.1"/>
    </source>
</evidence>
<comment type="subcellular location">
    <subcellularLocation>
        <location evidence="1">Membrane</location>
        <topology evidence="1">Multi-pass membrane protein</topology>
    </subcellularLocation>
</comment>
<keyword evidence="4 6" id="KW-1133">Transmembrane helix</keyword>